<evidence type="ECO:0000313" key="2">
    <source>
        <dbReference type="EMBL" id="SFG86923.1"/>
    </source>
</evidence>
<protein>
    <submittedName>
        <fullName evidence="2">Oxaloacetate decarboxylase, gamma chain</fullName>
    </submittedName>
</protein>
<reference evidence="3" key="1">
    <citation type="submission" date="2016-10" db="EMBL/GenBank/DDBJ databases">
        <authorList>
            <person name="Varghese N."/>
            <person name="Submissions S."/>
        </authorList>
    </citation>
    <scope>NUCLEOTIDE SEQUENCE [LARGE SCALE GENOMIC DNA]</scope>
    <source>
        <strain evidence="3">DSM 17038</strain>
    </source>
</reference>
<dbReference type="Proteomes" id="UP000199337">
    <property type="component" value="Unassembled WGS sequence"/>
</dbReference>
<dbReference type="AlphaFoldDB" id="A0A1I2VCW0"/>
<evidence type="ECO:0000256" key="1">
    <source>
        <dbReference type="SAM" id="Phobius"/>
    </source>
</evidence>
<gene>
    <name evidence="2" type="ORF">SAMN05660649_02941</name>
</gene>
<sequence length="49" mass="5217">MVDWEAATSVALSGVLSVFAVLAVLMITVQVSGRIISSQAQKKQQKQKA</sequence>
<keyword evidence="1" id="KW-0812">Transmembrane</keyword>
<keyword evidence="3" id="KW-1185">Reference proteome</keyword>
<dbReference type="STRING" id="341036.SAMN05660649_02941"/>
<dbReference type="GO" id="GO:0015081">
    <property type="term" value="F:sodium ion transmembrane transporter activity"/>
    <property type="evidence" value="ECO:0007669"/>
    <property type="project" value="InterPro"/>
</dbReference>
<feature type="transmembrane region" description="Helical" evidence="1">
    <location>
        <begin position="6"/>
        <end position="29"/>
    </location>
</feature>
<accession>A0A1I2VCW0</accession>
<dbReference type="GO" id="GO:0036376">
    <property type="term" value="P:sodium ion export across plasma membrane"/>
    <property type="evidence" value="ECO:0007669"/>
    <property type="project" value="InterPro"/>
</dbReference>
<keyword evidence="1" id="KW-0472">Membrane</keyword>
<evidence type="ECO:0000313" key="3">
    <source>
        <dbReference type="Proteomes" id="UP000199337"/>
    </source>
</evidence>
<dbReference type="GO" id="GO:0005886">
    <property type="term" value="C:plasma membrane"/>
    <property type="evidence" value="ECO:0007669"/>
    <property type="project" value="UniProtKB-SubCell"/>
</dbReference>
<organism evidence="2 3">
    <name type="scientific">Desulfotruncus arcticus DSM 17038</name>
    <dbReference type="NCBI Taxonomy" id="1121424"/>
    <lineage>
        <taxon>Bacteria</taxon>
        <taxon>Bacillati</taxon>
        <taxon>Bacillota</taxon>
        <taxon>Clostridia</taxon>
        <taxon>Eubacteriales</taxon>
        <taxon>Desulfallaceae</taxon>
        <taxon>Desulfotruncus</taxon>
    </lineage>
</organism>
<dbReference type="EMBL" id="FOOX01000011">
    <property type="protein sequence ID" value="SFG86923.1"/>
    <property type="molecule type" value="Genomic_DNA"/>
</dbReference>
<keyword evidence="1" id="KW-1133">Transmembrane helix</keyword>
<name>A0A1I2VCW0_9FIRM</name>
<dbReference type="RefSeq" id="WP_114319293.1">
    <property type="nucleotide sequence ID" value="NZ_FOOX01000011.1"/>
</dbReference>
<proteinExistence type="predicted"/>